<dbReference type="CDD" id="cd23705">
    <property type="entry name" value="Flattop"/>
    <property type="match status" value="1"/>
</dbReference>
<comment type="function">
    <text evidence="4">Microtubule inner protein (MIP) part of the dynein-decorated doublet microtubules (DMTs) in cilia axoneme. Acts as a regulator of cilium basal body docking and positioning in mono- and multiciliated cells. Regulates basal body docking and cilia formation in multiciliated lung cells. Regulates kinocilium positioning and stereocilia bundle morphogenesis in the inner ear.</text>
</comment>
<dbReference type="Pfam" id="PF22611">
    <property type="entry name" value="CFAP126"/>
    <property type="match status" value="1"/>
</dbReference>
<comment type="similarity">
    <text evidence="1">Belongs to the Flattop family.</text>
</comment>
<feature type="compositionally biased region" description="Low complexity" evidence="5">
    <location>
        <begin position="185"/>
        <end position="202"/>
    </location>
</feature>
<evidence type="ECO:0000256" key="4">
    <source>
        <dbReference type="ARBA" id="ARBA00045261"/>
    </source>
</evidence>
<name>A0A8D3DQT0_SCOMX</name>
<evidence type="ECO:0000313" key="6">
    <source>
        <dbReference type="Ensembl" id="ENSSMAP00000061889.1"/>
    </source>
</evidence>
<feature type="region of interest" description="Disordered" evidence="5">
    <location>
        <begin position="181"/>
        <end position="265"/>
    </location>
</feature>
<accession>A0A8D3DQT0</accession>
<dbReference type="Ensembl" id="ENSSMAT00000038705.1">
    <property type="protein sequence ID" value="ENSSMAP00000061889.1"/>
    <property type="gene ID" value="ENSSMAG00000001320.2"/>
</dbReference>
<evidence type="ECO:0000313" key="7">
    <source>
        <dbReference type="Proteomes" id="UP000694558"/>
    </source>
</evidence>
<reference evidence="6" key="2">
    <citation type="submission" date="2025-08" db="UniProtKB">
        <authorList>
            <consortium name="Ensembl"/>
        </authorList>
    </citation>
    <scope>IDENTIFICATION</scope>
</reference>
<proteinExistence type="inferred from homology"/>
<evidence type="ECO:0000256" key="2">
    <source>
        <dbReference type="ARBA" id="ARBA00019181"/>
    </source>
</evidence>
<feature type="compositionally biased region" description="Polar residues" evidence="5">
    <location>
        <begin position="252"/>
        <end position="265"/>
    </location>
</feature>
<reference evidence="6" key="1">
    <citation type="submission" date="2023-05" db="EMBL/GenBank/DDBJ databases">
        <title>High-quality long-read genome of Scophthalmus maximus.</title>
        <authorList>
            <person name="Lien S."/>
            <person name="Martinez P."/>
        </authorList>
    </citation>
    <scope>NUCLEOTIDE SEQUENCE [LARGE SCALE GENOMIC DNA]</scope>
</reference>
<dbReference type="Proteomes" id="UP000694558">
    <property type="component" value="Chromosome 11"/>
</dbReference>
<dbReference type="GeneTree" id="ENSGT00390000001092"/>
<dbReference type="GO" id="GO:0044782">
    <property type="term" value="P:cilium organization"/>
    <property type="evidence" value="ECO:0007669"/>
    <property type="project" value="TreeGrafter"/>
</dbReference>
<dbReference type="GO" id="GO:0036064">
    <property type="term" value="C:ciliary basal body"/>
    <property type="evidence" value="ECO:0007669"/>
    <property type="project" value="TreeGrafter"/>
</dbReference>
<dbReference type="InterPro" id="IPR038797">
    <property type="entry name" value="Fltp"/>
</dbReference>
<organism evidence="6 7">
    <name type="scientific">Scophthalmus maximus</name>
    <name type="common">Turbot</name>
    <name type="synonym">Psetta maxima</name>
    <dbReference type="NCBI Taxonomy" id="52904"/>
    <lineage>
        <taxon>Eukaryota</taxon>
        <taxon>Metazoa</taxon>
        <taxon>Chordata</taxon>
        <taxon>Craniata</taxon>
        <taxon>Vertebrata</taxon>
        <taxon>Euteleostomi</taxon>
        <taxon>Actinopterygii</taxon>
        <taxon>Neopterygii</taxon>
        <taxon>Teleostei</taxon>
        <taxon>Neoteleostei</taxon>
        <taxon>Acanthomorphata</taxon>
        <taxon>Carangaria</taxon>
        <taxon>Pleuronectiformes</taxon>
        <taxon>Pleuronectoidei</taxon>
        <taxon>Scophthalmidae</taxon>
        <taxon>Scophthalmus</taxon>
    </lineage>
</organism>
<feature type="compositionally biased region" description="Basic and acidic residues" evidence="5">
    <location>
        <begin position="204"/>
        <end position="218"/>
    </location>
</feature>
<evidence type="ECO:0000256" key="1">
    <source>
        <dbReference type="ARBA" id="ARBA00009887"/>
    </source>
</evidence>
<gene>
    <name evidence="6" type="primary">cfap126</name>
</gene>
<dbReference type="PANTHER" id="PTHR34639">
    <property type="entry name" value="PROTEIN FLATTOP"/>
    <property type="match status" value="1"/>
</dbReference>
<protein>
    <recommendedName>
        <fullName evidence="2">Protein Flattop</fullName>
    </recommendedName>
    <alternativeName>
        <fullName evidence="3">Cilia- and flagella-associated protein 126</fullName>
    </alternativeName>
</protein>
<sequence>MAPLIWKSRVSGPVALHSCSRTLLVSGCCSTDADMSSGYSANQFDSAFRSQRLQNWCVTKPFKERPTAKHGHTTFIANDRGHLLPMVKRGSAWPDFKGTWDLPARIPACHVNPTSRSVEGLDRLKSWGFDPQHTGKSQPHSYSKESDRLQFQITGDAQQDCAGASSTAEARLASQIRPVTGGETAASQNQDSQAAAVGSVAQSDEDKQASPALGKERPMSQCAVAEEKSASRTAAEEGTTSRPQTDKGRPASNVSAGSGAPSSSK</sequence>
<evidence type="ECO:0000256" key="5">
    <source>
        <dbReference type="SAM" id="MobiDB-lite"/>
    </source>
</evidence>
<dbReference type="AlphaFoldDB" id="A0A8D3DQT0"/>
<evidence type="ECO:0000256" key="3">
    <source>
        <dbReference type="ARBA" id="ARBA00033306"/>
    </source>
</evidence>
<feature type="region of interest" description="Disordered" evidence="5">
    <location>
        <begin position="128"/>
        <end position="147"/>
    </location>
</feature>
<dbReference type="PANTHER" id="PTHR34639:SF1">
    <property type="entry name" value="PROTEIN FLATTOP"/>
    <property type="match status" value="1"/>
</dbReference>